<reference evidence="2 3" key="1">
    <citation type="submission" date="2016-10" db="EMBL/GenBank/DDBJ databases">
        <authorList>
            <person name="de Groot N.N."/>
        </authorList>
    </citation>
    <scope>NUCLEOTIDE SEQUENCE [LARGE SCALE GENOMIC DNA]</scope>
    <source>
        <strain evidence="2 3">DSM 26656</strain>
    </source>
</reference>
<proteinExistence type="predicted"/>
<feature type="signal peptide" evidence="1">
    <location>
        <begin position="1"/>
        <end position="31"/>
    </location>
</feature>
<feature type="chain" id="PRO_5009295828" description="DUF2950 domain-containing protein" evidence="1">
    <location>
        <begin position="32"/>
        <end position="311"/>
    </location>
</feature>
<sequence length="311" mass="34070">MILTWPAVHLLVRLLCAIAAGVAAFSTAARAQELFKSPDEAATALVAAARDDNFARFRKILGLAGREILFSGDEVQDASDRQRFLAAYDNRHSISEKDATATLLVGQDDFPFPIPIVRSDNGWKFDVEMGRKEIVARRIGRNELDAVQTSLAFFDAQQEYATKNLGSQGAGVYAQRIVSRPGMKDGLYWPTEPGQEQSPLGELAARAASQGYTVDEGPQPFHGYYFKILTRQGPAAPGGKIDYLARGKMIGGFALLAYPAEYARSGLTSFLISHAGTVYQKDLGRDTRYIADRMLSFNPGNGWEKVTPEKP</sequence>
<evidence type="ECO:0000256" key="1">
    <source>
        <dbReference type="SAM" id="SignalP"/>
    </source>
</evidence>
<evidence type="ECO:0000313" key="3">
    <source>
        <dbReference type="Proteomes" id="UP000236743"/>
    </source>
</evidence>
<gene>
    <name evidence="2" type="ORF">SAMN04488115_12316</name>
</gene>
<dbReference type="EMBL" id="FNUY01000023">
    <property type="protein sequence ID" value="SEG83494.1"/>
    <property type="molecule type" value="Genomic_DNA"/>
</dbReference>
<dbReference type="Pfam" id="PF11453">
    <property type="entry name" value="DUF2950"/>
    <property type="match status" value="1"/>
</dbReference>
<protein>
    <recommendedName>
        <fullName evidence="4">DUF2950 domain-containing protein</fullName>
    </recommendedName>
</protein>
<dbReference type="RefSeq" id="WP_103875804.1">
    <property type="nucleotide sequence ID" value="NZ_FNUY01000023.1"/>
</dbReference>
<evidence type="ECO:0000313" key="2">
    <source>
        <dbReference type="EMBL" id="SEG83494.1"/>
    </source>
</evidence>
<accession>A0A1H6DE43</accession>
<keyword evidence="1" id="KW-0732">Signal</keyword>
<organism evidence="2 3">
    <name type="scientific">Bosea lathyri</name>
    <dbReference type="NCBI Taxonomy" id="1036778"/>
    <lineage>
        <taxon>Bacteria</taxon>
        <taxon>Pseudomonadati</taxon>
        <taxon>Pseudomonadota</taxon>
        <taxon>Alphaproteobacteria</taxon>
        <taxon>Hyphomicrobiales</taxon>
        <taxon>Boseaceae</taxon>
        <taxon>Bosea</taxon>
    </lineage>
</organism>
<name>A0A1H6DE43_9HYPH</name>
<evidence type="ECO:0008006" key="4">
    <source>
        <dbReference type="Google" id="ProtNLM"/>
    </source>
</evidence>
<dbReference type="InterPro" id="IPR021556">
    <property type="entry name" value="DUF2950"/>
</dbReference>
<keyword evidence="3" id="KW-1185">Reference proteome</keyword>
<dbReference type="OrthoDB" id="108782at2"/>
<dbReference type="AlphaFoldDB" id="A0A1H6DE43"/>
<dbReference type="Proteomes" id="UP000236743">
    <property type="component" value="Unassembled WGS sequence"/>
</dbReference>